<keyword evidence="2" id="KW-1185">Reference proteome</keyword>
<dbReference type="EMBL" id="CP127295">
    <property type="protein sequence ID" value="WIX98358.1"/>
    <property type="molecule type" value="Genomic_DNA"/>
</dbReference>
<dbReference type="RefSeq" id="WP_285994843.1">
    <property type="nucleotide sequence ID" value="NZ_CP127295.1"/>
</dbReference>
<dbReference type="Proteomes" id="UP001239397">
    <property type="component" value="Chromosome"/>
</dbReference>
<evidence type="ECO:0000313" key="2">
    <source>
        <dbReference type="Proteomes" id="UP001239397"/>
    </source>
</evidence>
<dbReference type="KEGG" id="amog:QRX60_30360"/>
<gene>
    <name evidence="1" type="ORF">QRX60_30360</name>
</gene>
<name>A0A9Y2JJC1_9PSEU</name>
<proteinExistence type="predicted"/>
<protein>
    <submittedName>
        <fullName evidence="1">Uncharacterized protein</fullName>
    </submittedName>
</protein>
<accession>A0A9Y2JJC1</accession>
<organism evidence="1 2">
    <name type="scientific">Amycolatopsis mongoliensis</name>
    <dbReference type="NCBI Taxonomy" id="715475"/>
    <lineage>
        <taxon>Bacteria</taxon>
        <taxon>Bacillati</taxon>
        <taxon>Actinomycetota</taxon>
        <taxon>Actinomycetes</taxon>
        <taxon>Pseudonocardiales</taxon>
        <taxon>Pseudonocardiaceae</taxon>
        <taxon>Amycolatopsis</taxon>
    </lineage>
</organism>
<reference evidence="1 2" key="1">
    <citation type="submission" date="2023-06" db="EMBL/GenBank/DDBJ databases">
        <authorList>
            <person name="Oyuntsetseg B."/>
            <person name="Kim S.B."/>
        </authorList>
    </citation>
    <scope>NUCLEOTIDE SEQUENCE [LARGE SCALE GENOMIC DNA]</scope>
    <source>
        <strain evidence="1 2">4-36</strain>
    </source>
</reference>
<sequence>MTGAELVEVAAQQVRVERLAEHDFLVGVPSGEDEVLIRLRSAAGTVSRLEFGDLDEQCLVRAIMAYLLARQDADDLPQDLDLDEIAAAYEDFAESVRAAVDADGAE</sequence>
<dbReference type="AlphaFoldDB" id="A0A9Y2JJC1"/>
<evidence type="ECO:0000313" key="1">
    <source>
        <dbReference type="EMBL" id="WIX98358.1"/>
    </source>
</evidence>